<proteinExistence type="predicted"/>
<feature type="signal peptide" evidence="1">
    <location>
        <begin position="1"/>
        <end position="22"/>
    </location>
</feature>
<organism evidence="3 4">
    <name type="scientific">Roseiconus nitratireducens</name>
    <dbReference type="NCBI Taxonomy" id="2605748"/>
    <lineage>
        <taxon>Bacteria</taxon>
        <taxon>Pseudomonadati</taxon>
        <taxon>Planctomycetota</taxon>
        <taxon>Planctomycetia</taxon>
        <taxon>Pirellulales</taxon>
        <taxon>Pirellulaceae</taxon>
        <taxon>Roseiconus</taxon>
    </lineage>
</organism>
<dbReference type="InterPro" id="IPR037401">
    <property type="entry name" value="SnoaL-like"/>
</dbReference>
<feature type="domain" description="SnoaL-like" evidence="2">
    <location>
        <begin position="30"/>
        <end position="154"/>
    </location>
</feature>
<reference evidence="3 4" key="1">
    <citation type="submission" date="2019-08" db="EMBL/GenBank/DDBJ databases">
        <authorList>
            <person name="Dhanesh K."/>
            <person name="Kumar G."/>
            <person name="Sasikala C."/>
            <person name="Venkata Ramana C."/>
        </authorList>
    </citation>
    <scope>NUCLEOTIDE SEQUENCE [LARGE SCALE GENOMIC DNA]</scope>
    <source>
        <strain evidence="3 4">JC645</strain>
    </source>
</reference>
<keyword evidence="1" id="KW-0732">Signal</keyword>
<evidence type="ECO:0000256" key="1">
    <source>
        <dbReference type="SAM" id="SignalP"/>
    </source>
</evidence>
<name>A0A5M6D466_9BACT</name>
<comment type="caution">
    <text evidence="3">The sequence shown here is derived from an EMBL/GenBank/DDBJ whole genome shotgun (WGS) entry which is preliminary data.</text>
</comment>
<dbReference type="SUPFAM" id="SSF54427">
    <property type="entry name" value="NTF2-like"/>
    <property type="match status" value="1"/>
</dbReference>
<dbReference type="Proteomes" id="UP000324479">
    <property type="component" value="Unassembled WGS sequence"/>
</dbReference>
<dbReference type="RefSeq" id="WP_150077418.1">
    <property type="nucleotide sequence ID" value="NZ_VWOX01000008.1"/>
</dbReference>
<dbReference type="Gene3D" id="3.10.450.50">
    <property type="match status" value="1"/>
</dbReference>
<gene>
    <name evidence="3" type="ORF">FYK55_15845</name>
</gene>
<evidence type="ECO:0000313" key="3">
    <source>
        <dbReference type="EMBL" id="KAA5542271.1"/>
    </source>
</evidence>
<protein>
    <submittedName>
        <fullName evidence="3">Nuclear transport factor 2 family protein</fullName>
    </submittedName>
</protein>
<dbReference type="EMBL" id="VWOX01000008">
    <property type="protein sequence ID" value="KAA5542271.1"/>
    <property type="molecule type" value="Genomic_DNA"/>
</dbReference>
<evidence type="ECO:0000259" key="2">
    <source>
        <dbReference type="Pfam" id="PF13474"/>
    </source>
</evidence>
<evidence type="ECO:0000313" key="4">
    <source>
        <dbReference type="Proteomes" id="UP000324479"/>
    </source>
</evidence>
<dbReference type="InterPro" id="IPR032710">
    <property type="entry name" value="NTF2-like_dom_sf"/>
</dbReference>
<sequence length="159" mass="17522">MFRQALCLLFLVAAIPSSETFADHHEPGQVESAVKTFYSQLSSGEFEKAMGHTANGSSGYVAKGGLTEIGSDEVRQQIVKMLKDGQERGAEMELRPKDIKVTVHGDVAIATYMVDAAVKGADQDESEEQVNRGTLVWAKQGDDWKILHWHVSEFVPNEQ</sequence>
<dbReference type="AlphaFoldDB" id="A0A5M6D466"/>
<dbReference type="Pfam" id="PF13474">
    <property type="entry name" value="SnoaL_3"/>
    <property type="match status" value="1"/>
</dbReference>
<feature type="chain" id="PRO_5024290406" evidence="1">
    <location>
        <begin position="23"/>
        <end position="159"/>
    </location>
</feature>
<accession>A0A5M6D466</accession>
<keyword evidence="4" id="KW-1185">Reference proteome</keyword>